<feature type="domain" description="Response regulatory" evidence="3">
    <location>
        <begin position="19"/>
        <end position="135"/>
    </location>
</feature>
<sequence length="140" mass="15774">MNMEFMPHGRWPAGQERARILIVDDSNLVRLYYRHLLEREGHDVEEAINGIEGLEKVFRMRFSLCIVDVNMPMMDGHRFLLALREEAMTRGMPALVTTTQAGEEDRRAALAAGATAYLVKPVRGDLLALQVAALLGRALR</sequence>
<dbReference type="InterPro" id="IPR001789">
    <property type="entry name" value="Sig_transdc_resp-reg_receiver"/>
</dbReference>
<dbReference type="PANTHER" id="PTHR44591">
    <property type="entry name" value="STRESS RESPONSE REGULATOR PROTEIN 1"/>
    <property type="match status" value="1"/>
</dbReference>
<reference evidence="5" key="1">
    <citation type="journal article" date="2019" name="Int. J. Syst. Evol. Microbiol.">
        <title>The Global Catalogue of Microorganisms (GCM) 10K type strain sequencing project: providing services to taxonomists for standard genome sequencing and annotation.</title>
        <authorList>
            <consortium name="The Broad Institute Genomics Platform"/>
            <consortium name="The Broad Institute Genome Sequencing Center for Infectious Disease"/>
            <person name="Wu L."/>
            <person name="Ma J."/>
        </authorList>
    </citation>
    <scope>NUCLEOTIDE SEQUENCE [LARGE SCALE GENOMIC DNA]</scope>
    <source>
        <strain evidence="5">NBRC 112502</strain>
    </source>
</reference>
<organism evidence="4 5">
    <name type="scientific">Acidocella aquatica</name>
    <dbReference type="NCBI Taxonomy" id="1922313"/>
    <lineage>
        <taxon>Bacteria</taxon>
        <taxon>Pseudomonadati</taxon>
        <taxon>Pseudomonadota</taxon>
        <taxon>Alphaproteobacteria</taxon>
        <taxon>Acetobacterales</taxon>
        <taxon>Acidocellaceae</taxon>
        <taxon>Acidocella</taxon>
    </lineage>
</organism>
<dbReference type="SMART" id="SM00448">
    <property type="entry name" value="REC"/>
    <property type="match status" value="1"/>
</dbReference>
<dbReference type="PANTHER" id="PTHR44591:SF25">
    <property type="entry name" value="CHEMOTAXIS TWO-COMPONENT RESPONSE REGULATOR"/>
    <property type="match status" value="1"/>
</dbReference>
<evidence type="ECO:0000256" key="1">
    <source>
        <dbReference type="ARBA" id="ARBA00022553"/>
    </source>
</evidence>
<evidence type="ECO:0000259" key="3">
    <source>
        <dbReference type="PROSITE" id="PS50110"/>
    </source>
</evidence>
<comment type="caution">
    <text evidence="4">The sequence shown here is derived from an EMBL/GenBank/DDBJ whole genome shotgun (WGS) entry which is preliminary data.</text>
</comment>
<dbReference type="InterPro" id="IPR011006">
    <property type="entry name" value="CheY-like_superfamily"/>
</dbReference>
<evidence type="ECO:0000313" key="5">
    <source>
        <dbReference type="Proteomes" id="UP001156641"/>
    </source>
</evidence>
<keyword evidence="5" id="KW-1185">Reference proteome</keyword>
<feature type="modified residue" description="4-aspartylphosphate" evidence="2">
    <location>
        <position position="68"/>
    </location>
</feature>
<dbReference type="SUPFAM" id="SSF52172">
    <property type="entry name" value="CheY-like"/>
    <property type="match status" value="1"/>
</dbReference>
<dbReference type="InterPro" id="IPR050595">
    <property type="entry name" value="Bact_response_regulator"/>
</dbReference>
<gene>
    <name evidence="4" type="ORF">GCM10010909_22060</name>
</gene>
<proteinExistence type="predicted"/>
<accession>A0ABQ6A4Y2</accession>
<dbReference type="Pfam" id="PF00072">
    <property type="entry name" value="Response_reg"/>
    <property type="match status" value="1"/>
</dbReference>
<keyword evidence="1 2" id="KW-0597">Phosphoprotein</keyword>
<dbReference type="Proteomes" id="UP001156641">
    <property type="component" value="Unassembled WGS sequence"/>
</dbReference>
<name>A0ABQ6A4Y2_9PROT</name>
<dbReference type="PROSITE" id="PS50110">
    <property type="entry name" value="RESPONSE_REGULATORY"/>
    <property type="match status" value="1"/>
</dbReference>
<evidence type="ECO:0000256" key="2">
    <source>
        <dbReference type="PROSITE-ProRule" id="PRU00169"/>
    </source>
</evidence>
<evidence type="ECO:0000313" key="4">
    <source>
        <dbReference type="EMBL" id="GLR67525.1"/>
    </source>
</evidence>
<dbReference type="EMBL" id="BSOS01000067">
    <property type="protein sequence ID" value="GLR67525.1"/>
    <property type="molecule type" value="Genomic_DNA"/>
</dbReference>
<dbReference type="Gene3D" id="3.40.50.2300">
    <property type="match status" value="1"/>
</dbReference>
<protein>
    <submittedName>
        <fullName evidence="4">Response regulator</fullName>
    </submittedName>
</protein>